<dbReference type="AlphaFoldDB" id="A0A9P0KBR2"/>
<keyword evidence="2" id="KW-1185">Reference proteome</keyword>
<accession>A0A9P0KBR2</accession>
<dbReference type="EMBL" id="CAKOFQ010006745">
    <property type="protein sequence ID" value="CAH1967578.1"/>
    <property type="molecule type" value="Genomic_DNA"/>
</dbReference>
<dbReference type="OrthoDB" id="10069766at2759"/>
<evidence type="ECO:0000313" key="1">
    <source>
        <dbReference type="EMBL" id="CAH1967578.1"/>
    </source>
</evidence>
<proteinExistence type="predicted"/>
<protein>
    <submittedName>
        <fullName evidence="1">Uncharacterized protein</fullName>
    </submittedName>
</protein>
<dbReference type="Proteomes" id="UP001152888">
    <property type="component" value="Unassembled WGS sequence"/>
</dbReference>
<name>A0A9P0KBR2_ACAOB</name>
<sequence length="34" mass="3518">MKPCSCAAHILANSNSQQSSTLVLGIVGNDDTNK</sequence>
<reference evidence="1" key="1">
    <citation type="submission" date="2022-03" db="EMBL/GenBank/DDBJ databases">
        <authorList>
            <person name="Sayadi A."/>
        </authorList>
    </citation>
    <scope>NUCLEOTIDE SEQUENCE</scope>
</reference>
<gene>
    <name evidence="1" type="ORF">ACAOBT_LOCUS7464</name>
</gene>
<organism evidence="1 2">
    <name type="scientific">Acanthoscelides obtectus</name>
    <name type="common">Bean weevil</name>
    <name type="synonym">Bruchus obtectus</name>
    <dbReference type="NCBI Taxonomy" id="200917"/>
    <lineage>
        <taxon>Eukaryota</taxon>
        <taxon>Metazoa</taxon>
        <taxon>Ecdysozoa</taxon>
        <taxon>Arthropoda</taxon>
        <taxon>Hexapoda</taxon>
        <taxon>Insecta</taxon>
        <taxon>Pterygota</taxon>
        <taxon>Neoptera</taxon>
        <taxon>Endopterygota</taxon>
        <taxon>Coleoptera</taxon>
        <taxon>Polyphaga</taxon>
        <taxon>Cucujiformia</taxon>
        <taxon>Chrysomeloidea</taxon>
        <taxon>Chrysomelidae</taxon>
        <taxon>Bruchinae</taxon>
        <taxon>Bruchini</taxon>
        <taxon>Acanthoscelides</taxon>
    </lineage>
</organism>
<comment type="caution">
    <text evidence="1">The sequence shown here is derived from an EMBL/GenBank/DDBJ whole genome shotgun (WGS) entry which is preliminary data.</text>
</comment>
<evidence type="ECO:0000313" key="2">
    <source>
        <dbReference type="Proteomes" id="UP001152888"/>
    </source>
</evidence>